<dbReference type="Pfam" id="PF00078">
    <property type="entry name" value="RVT_1"/>
    <property type="match status" value="1"/>
</dbReference>
<keyword evidence="3" id="KW-0548">Nucleotidyltransferase</keyword>
<dbReference type="PANTHER" id="PTHR33332">
    <property type="entry name" value="REVERSE TRANSCRIPTASE DOMAIN-CONTAINING PROTEIN"/>
    <property type="match status" value="1"/>
</dbReference>
<reference evidence="3 4" key="1">
    <citation type="submission" date="2019-01" db="EMBL/GenBank/DDBJ databases">
        <title>Genome Assembly of Collichthys lucidus.</title>
        <authorList>
            <person name="Cai M."/>
            <person name="Xiao S."/>
        </authorList>
    </citation>
    <scope>NUCLEOTIDE SEQUENCE [LARGE SCALE GENOMIC DNA]</scope>
    <source>
        <strain evidence="3">JT15FE1705JMU</strain>
        <tissue evidence="3">Muscle</tissue>
    </source>
</reference>
<dbReference type="SUPFAM" id="SSF56672">
    <property type="entry name" value="DNA/RNA polymerases"/>
    <property type="match status" value="1"/>
</dbReference>
<dbReference type="GO" id="GO:0003964">
    <property type="term" value="F:RNA-directed DNA polymerase activity"/>
    <property type="evidence" value="ECO:0007669"/>
    <property type="project" value="UniProtKB-KW"/>
</dbReference>
<dbReference type="InterPro" id="IPR036691">
    <property type="entry name" value="Endo/exonu/phosph_ase_sf"/>
</dbReference>
<dbReference type="STRING" id="240159.A0A4U5TXZ5"/>
<dbReference type="Proteomes" id="UP000298787">
    <property type="component" value="Unassembled WGS sequence"/>
</dbReference>
<dbReference type="CDD" id="cd01650">
    <property type="entry name" value="RT_nLTR_like"/>
    <property type="match status" value="1"/>
</dbReference>
<evidence type="ECO:0000256" key="1">
    <source>
        <dbReference type="SAM" id="MobiDB-lite"/>
    </source>
</evidence>
<dbReference type="EMBL" id="ML241013">
    <property type="protein sequence ID" value="TKS65721.1"/>
    <property type="molecule type" value="Genomic_DNA"/>
</dbReference>
<name>A0A4U5TXZ5_COLLU</name>
<dbReference type="InterPro" id="IPR000477">
    <property type="entry name" value="RT_dom"/>
</dbReference>
<feature type="region of interest" description="Disordered" evidence="1">
    <location>
        <begin position="1444"/>
        <end position="1463"/>
    </location>
</feature>
<gene>
    <name evidence="3" type="ORF">D9C73_028081</name>
</gene>
<dbReference type="PROSITE" id="PS50878">
    <property type="entry name" value="RT_POL"/>
    <property type="match status" value="1"/>
</dbReference>
<dbReference type="SUPFAM" id="SSF56219">
    <property type="entry name" value="DNase I-like"/>
    <property type="match status" value="1"/>
</dbReference>
<proteinExistence type="predicted"/>
<organism evidence="3 4">
    <name type="scientific">Collichthys lucidus</name>
    <name type="common">Big head croaker</name>
    <name type="synonym">Sciaena lucida</name>
    <dbReference type="NCBI Taxonomy" id="240159"/>
    <lineage>
        <taxon>Eukaryota</taxon>
        <taxon>Metazoa</taxon>
        <taxon>Chordata</taxon>
        <taxon>Craniata</taxon>
        <taxon>Vertebrata</taxon>
        <taxon>Euteleostomi</taxon>
        <taxon>Actinopterygii</taxon>
        <taxon>Neopterygii</taxon>
        <taxon>Teleostei</taxon>
        <taxon>Neoteleostei</taxon>
        <taxon>Acanthomorphata</taxon>
        <taxon>Eupercaria</taxon>
        <taxon>Sciaenidae</taxon>
        <taxon>Collichthys</taxon>
    </lineage>
</organism>
<keyword evidence="3" id="KW-0695">RNA-directed DNA polymerase</keyword>
<evidence type="ECO:0000259" key="2">
    <source>
        <dbReference type="PROSITE" id="PS50878"/>
    </source>
</evidence>
<dbReference type="Gene3D" id="3.60.10.10">
    <property type="entry name" value="Endonuclease/exonuclease/phosphatase"/>
    <property type="match status" value="1"/>
</dbReference>
<sequence>MAPVCVAGRQMLRLLCVFLLFVTLVAQTINSLLVYDRQTLLNLRTSANNLVNFDHFGQKTLPPFLWDIPTNLCRTPAPPPRRKRHRRRGKRSGCLVRLRAGRPDPGRYGAGPRLCFCRRSLDPVAAWLVPVAGSDGMFQPRGPCSPRLRWRGVNLGNLRPLSRASPSAVRPVPPAPARFGLVNARSLANKSFILRDFFTSRELDFLFISETWLSVGESSVFTELLPDDCCFFNSPRMAGRGGGIATVYKRVFNCKQISLPSSFTSFELSLFELGHPHTVLCAVVYRPPRYNKDFLTDFSMFLADIMPKYDRVLIVGDCNIHVCCPENPLARDFLNIIDSFNLVQSVLGPTHERGHTLDLVLSYGLPVLNLEICDAFFSDHMPVLFEAAVCCHTVKPRAPVRKCRVINSSTAAHFSALFSQNCVIPEPVYEDTEALNSWFRDTCQTAIDIAAPLKTRQQKAKSEPWLNDTTRTARQQCRRAERKWKKDKLQVSFQILRDCWRHYQSTVKEAKRKYFSDIVLLNCHNPRVLFKVINSALNAPQTGIEASPAVCENLLNHFIDKVTFTRACISLPVSDPSVFVPCSMVLDTFDPVTLPLLQEIVGHLKPSGSPYDAVPPRLFKEVFPTIGPSCLTVINSSLSSGVVPVHFKHAVVQPLLKKPGLDPSVLSNFRPISKLPFFSKILEKIVYSQLMDFLNEHNILEIFQSGFKTLHSTESALLRVFNDIFLATDSGHGVVLVLLDLTAAFDTVDHEILIARLEQWVGISGTALQWFRSYLSHRTFCVSLDDSVSSTAPLSCGVPQGSVLGPLLFCLYILPLGSILRKHGISFHCYADDSQIYVPLKKADSYSVKPLLMCLEDIKAWMALNFLNFNERKTEVIVFGGTSGTPPPLVDLGALAQYRIPCVKNLGVKVDADLKFDSQIRAVVKSSFFQLRQLTKIKPVLQRQHLETVIHAFVSTRLDYCNALYLGVSGSSISRLQLVQNAAARLLTGTSKFEHITPILASLHWLPVHFRIHLKVLLFAFKALNGLAPPYLSELLLPYMPSRSLRSADQLLLTVPKARLKSRGDRAFAVAAPKLWNELPLHTTFGVHNPLFCTLQSQQDPNLGSQEAPKCQFILFMSANVFSRRVMHSSYTEHKVSITHEIHTKDSQQAPNLGSQEAPASQFILFMSANVFSRRVMHSAYTEHKVSITHKIHTKDRVNSAAHKLRQPWISGSGEPGRSHLFWPLEVRSPRLEAEGRPHRGMELSVPCSAPSPCQTTFGVHNPLFCTLQGQQAPNLGSQEAPACQFILFMSANVFSRRVMHSSYTEHKVSITHEIHTKDRVNFAAHKLRQPWISGSGEPGRSHLFWPLETTFGVHNPLFCTLQSQQDPNLGSQEAPKCQFILFMSANVFSRRVMHSSYTEHKVSMTHEIHTKDSPQAKTAVDQWLWLCVGQSFFGSAPWTAKPEEGPSLARSSKTCPAPPRLQVGPRIKAQDEKAALMQRVAVLKRKHLIEDKEEKLKVQLAATSAKLNVLEINSSLLCLKKAEKHERMGHFWILVNQCIIASAADQDQAGLHPQYHALTNGSHDAVWIVLFNTFCNIFDISATRLVAQISKSAAQPIPTRNLYGYYCCIGQQPNKWSLECCQDAKERHLSLINLPLPQDEIKRQCEYFEAKMKKLNDFTETNGNVESPDDQGVTDEINPDNRASHVSSVKINSVKPHSQLSWTSSTASARIKAQDEKAALMQRVAVLKRKHLIEDKEEKLKVQLAATSAKLNVLEINSSVCGSKRSDGRNSYFEKNICQRANVLNPDANMFVPVTLDKKVNVTDVPVIPQPQAVMPKKSRETRTDGTFLDFGQSVHHCIGC</sequence>
<protein>
    <submittedName>
        <fullName evidence="3">RNA-directed DNA polymerase from mobile element jockey</fullName>
    </submittedName>
</protein>
<keyword evidence="3" id="KW-0808">Transferase</keyword>
<feature type="domain" description="Reverse transcriptase" evidence="2">
    <location>
        <begin position="636"/>
        <end position="896"/>
    </location>
</feature>
<accession>A0A4U5TXZ5</accession>
<evidence type="ECO:0000313" key="4">
    <source>
        <dbReference type="Proteomes" id="UP000298787"/>
    </source>
</evidence>
<keyword evidence="4" id="KW-1185">Reference proteome</keyword>
<evidence type="ECO:0000313" key="3">
    <source>
        <dbReference type="EMBL" id="TKS65721.1"/>
    </source>
</evidence>
<dbReference type="InterPro" id="IPR043502">
    <property type="entry name" value="DNA/RNA_pol_sf"/>
</dbReference>